<evidence type="ECO:0000256" key="1">
    <source>
        <dbReference type="SAM" id="SignalP"/>
    </source>
</evidence>
<sequence length="160" mass="17817">MVALKAFILLAFTHLALSRPSPPPAFQVTNLNTFEPTGRPQDTSPYRVGFNVTDPSASAMTFCEARWPYAQAATGYPSKYLANCTNKNWAFKFVGYKSYYDFVLDVKHTRKTHGKKTTKFAKGSVSLDVVKCVHAASGFSSCNQIEGVKFPLEVYDERRG</sequence>
<evidence type="ECO:0000313" key="3">
    <source>
        <dbReference type="Proteomes" id="UP000799291"/>
    </source>
</evidence>
<evidence type="ECO:0000313" key="2">
    <source>
        <dbReference type="EMBL" id="KAF2686443.1"/>
    </source>
</evidence>
<feature type="signal peptide" evidence="1">
    <location>
        <begin position="1"/>
        <end position="18"/>
    </location>
</feature>
<dbReference type="EMBL" id="MU005576">
    <property type="protein sequence ID" value="KAF2686443.1"/>
    <property type="molecule type" value="Genomic_DNA"/>
</dbReference>
<dbReference type="Proteomes" id="UP000799291">
    <property type="component" value="Unassembled WGS sequence"/>
</dbReference>
<feature type="chain" id="PRO_5026259109" description="AA1-like domain-containing protein" evidence="1">
    <location>
        <begin position="19"/>
        <end position="160"/>
    </location>
</feature>
<reference evidence="2" key="1">
    <citation type="journal article" date="2020" name="Stud. Mycol.">
        <title>101 Dothideomycetes genomes: a test case for predicting lifestyles and emergence of pathogens.</title>
        <authorList>
            <person name="Haridas S."/>
            <person name="Albert R."/>
            <person name="Binder M."/>
            <person name="Bloem J."/>
            <person name="Labutti K."/>
            <person name="Salamov A."/>
            <person name="Andreopoulos B."/>
            <person name="Baker S."/>
            <person name="Barry K."/>
            <person name="Bills G."/>
            <person name="Bluhm B."/>
            <person name="Cannon C."/>
            <person name="Castanera R."/>
            <person name="Culley D."/>
            <person name="Daum C."/>
            <person name="Ezra D."/>
            <person name="Gonzalez J."/>
            <person name="Henrissat B."/>
            <person name="Kuo A."/>
            <person name="Liang C."/>
            <person name="Lipzen A."/>
            <person name="Lutzoni F."/>
            <person name="Magnuson J."/>
            <person name="Mondo S."/>
            <person name="Nolan M."/>
            <person name="Ohm R."/>
            <person name="Pangilinan J."/>
            <person name="Park H.-J."/>
            <person name="Ramirez L."/>
            <person name="Alfaro M."/>
            <person name="Sun H."/>
            <person name="Tritt A."/>
            <person name="Yoshinaga Y."/>
            <person name="Zwiers L.-H."/>
            <person name="Turgeon B."/>
            <person name="Goodwin S."/>
            <person name="Spatafora J."/>
            <person name="Crous P."/>
            <person name="Grigoriev I."/>
        </authorList>
    </citation>
    <scope>NUCLEOTIDE SEQUENCE</scope>
    <source>
        <strain evidence="2">CBS 122367</strain>
    </source>
</reference>
<organism evidence="2 3">
    <name type="scientific">Lentithecium fluviatile CBS 122367</name>
    <dbReference type="NCBI Taxonomy" id="1168545"/>
    <lineage>
        <taxon>Eukaryota</taxon>
        <taxon>Fungi</taxon>
        <taxon>Dikarya</taxon>
        <taxon>Ascomycota</taxon>
        <taxon>Pezizomycotina</taxon>
        <taxon>Dothideomycetes</taxon>
        <taxon>Pleosporomycetidae</taxon>
        <taxon>Pleosporales</taxon>
        <taxon>Massarineae</taxon>
        <taxon>Lentitheciaceae</taxon>
        <taxon>Lentithecium</taxon>
    </lineage>
</organism>
<name>A0A6G1J8C6_9PLEO</name>
<gene>
    <name evidence="2" type="ORF">K458DRAFT_485722</name>
</gene>
<proteinExistence type="predicted"/>
<keyword evidence="1" id="KW-0732">Signal</keyword>
<dbReference type="AlphaFoldDB" id="A0A6G1J8C6"/>
<accession>A0A6G1J8C6</accession>
<protein>
    <recommendedName>
        <fullName evidence="4">AA1-like domain-containing protein</fullName>
    </recommendedName>
</protein>
<keyword evidence="3" id="KW-1185">Reference proteome</keyword>
<dbReference type="OrthoDB" id="5226619at2759"/>
<evidence type="ECO:0008006" key="4">
    <source>
        <dbReference type="Google" id="ProtNLM"/>
    </source>
</evidence>